<evidence type="ECO:0000256" key="1">
    <source>
        <dbReference type="SAM" id="MobiDB-lite"/>
    </source>
</evidence>
<sequence length="379" mass="42866">MLDIHKPPAGHDTKTYFSHSQLPSYIDAAHPPSKKLPFRAFASLPHAHTLDLVLPPEIWDVIRAHLDDLNARVYARAYLSLSDILADDFLDAYVRNGTASMLAAGSETRMALVDGVLRLELARPVYERAGLVGVPIEDGGMKHQKSRWVVECDLKAASMRRGKKGFERILWAAKDVLGDSRRWLFWTANPTFAESAREGREVLNRHAPDVLALQPQVQVLEGISVPRLNVRENGLSGLHDQDDALALLEWLDMLNIDSSRVRTGNSIDSHLCRYDVPDFGHGLETCRLVRVRWSGLLTPEFIRELFLEVWRAGFKSKHETNKKKRGTFAPDEDVSMEGAEEEGDEEKWFTLSAQAFGGQKAWSLMQFTNRETLVWEIEN</sequence>
<feature type="compositionally biased region" description="Acidic residues" evidence="1">
    <location>
        <begin position="330"/>
        <end position="343"/>
    </location>
</feature>
<dbReference type="GO" id="GO:0004526">
    <property type="term" value="F:ribonuclease P activity"/>
    <property type="evidence" value="ECO:0007669"/>
    <property type="project" value="TreeGrafter"/>
</dbReference>
<dbReference type="PANTHER" id="PTHR15396:SF1">
    <property type="entry name" value="RIBONUCLEASE P PROTEIN SUBUNIT P40"/>
    <property type="match status" value="1"/>
</dbReference>
<dbReference type="AlphaFoldDB" id="A0A9P4W9F7"/>
<dbReference type="GO" id="GO:0000171">
    <property type="term" value="F:ribonuclease MRP activity"/>
    <property type="evidence" value="ECO:0007669"/>
    <property type="project" value="TreeGrafter"/>
</dbReference>
<proteinExistence type="predicted"/>
<protein>
    <submittedName>
        <fullName evidence="2">Uncharacterized protein</fullName>
    </submittedName>
</protein>
<dbReference type="Proteomes" id="UP000801428">
    <property type="component" value="Unassembled WGS sequence"/>
</dbReference>
<dbReference type="GO" id="GO:0030681">
    <property type="term" value="C:multimeric ribonuclease P complex"/>
    <property type="evidence" value="ECO:0007669"/>
    <property type="project" value="TreeGrafter"/>
</dbReference>
<name>A0A9P4W9F7_CURKU</name>
<dbReference type="PANTHER" id="PTHR15396">
    <property type="entry name" value="RIBONUCLEASE P PROTEIN SUBUNIT P40"/>
    <property type="match status" value="1"/>
</dbReference>
<accession>A0A9P4W9F7</accession>
<dbReference type="GO" id="GO:0000172">
    <property type="term" value="C:ribonuclease MRP complex"/>
    <property type="evidence" value="ECO:0007669"/>
    <property type="project" value="TreeGrafter"/>
</dbReference>
<dbReference type="InterPro" id="IPR013893">
    <property type="entry name" value="RNase_P_Rpp40"/>
</dbReference>
<dbReference type="GO" id="GO:0001682">
    <property type="term" value="P:tRNA 5'-leader removal"/>
    <property type="evidence" value="ECO:0007669"/>
    <property type="project" value="InterPro"/>
</dbReference>
<gene>
    <name evidence="2" type="ORF">E8E13_007528</name>
</gene>
<dbReference type="Pfam" id="PF08584">
    <property type="entry name" value="Ribonuc_P_40"/>
    <property type="match status" value="1"/>
</dbReference>
<dbReference type="EMBL" id="SWKU01000015">
    <property type="protein sequence ID" value="KAF3000234.1"/>
    <property type="molecule type" value="Genomic_DNA"/>
</dbReference>
<feature type="region of interest" description="Disordered" evidence="1">
    <location>
        <begin position="324"/>
        <end position="343"/>
    </location>
</feature>
<organism evidence="2 3">
    <name type="scientific">Curvularia kusanoi</name>
    <name type="common">Cochliobolus kusanoi</name>
    <dbReference type="NCBI Taxonomy" id="90978"/>
    <lineage>
        <taxon>Eukaryota</taxon>
        <taxon>Fungi</taxon>
        <taxon>Dikarya</taxon>
        <taxon>Ascomycota</taxon>
        <taxon>Pezizomycotina</taxon>
        <taxon>Dothideomycetes</taxon>
        <taxon>Pleosporomycetidae</taxon>
        <taxon>Pleosporales</taxon>
        <taxon>Pleosporineae</taxon>
        <taxon>Pleosporaceae</taxon>
        <taxon>Curvularia</taxon>
    </lineage>
</organism>
<evidence type="ECO:0000313" key="3">
    <source>
        <dbReference type="Proteomes" id="UP000801428"/>
    </source>
</evidence>
<dbReference type="OrthoDB" id="63112at2759"/>
<keyword evidence="3" id="KW-1185">Reference proteome</keyword>
<dbReference type="GO" id="GO:0000447">
    <property type="term" value="P:endonucleolytic cleavage in ITS1 to separate SSU-rRNA from 5.8S rRNA and LSU-rRNA from tricistronic rRNA transcript (SSU-rRNA, 5.8S rRNA, LSU-rRNA)"/>
    <property type="evidence" value="ECO:0007669"/>
    <property type="project" value="TreeGrafter"/>
</dbReference>
<evidence type="ECO:0000313" key="2">
    <source>
        <dbReference type="EMBL" id="KAF3000234.1"/>
    </source>
</evidence>
<reference evidence="2" key="1">
    <citation type="submission" date="2019-04" db="EMBL/GenBank/DDBJ databases">
        <title>Sequencing of skin fungus with MAO and IRED activity.</title>
        <authorList>
            <person name="Marsaioli A.J."/>
            <person name="Bonatto J.M.C."/>
            <person name="Reis Junior O."/>
        </authorList>
    </citation>
    <scope>NUCLEOTIDE SEQUENCE</scope>
    <source>
        <strain evidence="2">30M1</strain>
    </source>
</reference>
<comment type="caution">
    <text evidence="2">The sequence shown here is derived from an EMBL/GenBank/DDBJ whole genome shotgun (WGS) entry which is preliminary data.</text>
</comment>